<accession>A0A1Y6D0V8</accession>
<comment type="subcellular location">
    <subcellularLocation>
        <location evidence="1">Cytoplasm</location>
        <location evidence="1">Nucleoid</location>
    </subcellularLocation>
</comment>
<protein>
    <submittedName>
        <fullName evidence="6">DNA-binding protein H-NS</fullName>
    </submittedName>
</protein>
<dbReference type="GO" id="GO:0009295">
    <property type="term" value="C:nucleoid"/>
    <property type="evidence" value="ECO:0007669"/>
    <property type="project" value="UniProtKB-SubCell"/>
</dbReference>
<proteinExistence type="inferred from homology"/>
<dbReference type="GO" id="GO:0003680">
    <property type="term" value="F:minor groove of adenine-thymine-rich DNA binding"/>
    <property type="evidence" value="ECO:0007669"/>
    <property type="project" value="TreeGrafter"/>
</dbReference>
<dbReference type="RefSeq" id="WP_085211885.1">
    <property type="nucleotide sequence ID" value="NZ_FXAM01000001.1"/>
</dbReference>
<dbReference type="InterPro" id="IPR027444">
    <property type="entry name" value="H-NS_C_dom"/>
</dbReference>
<evidence type="ECO:0000256" key="1">
    <source>
        <dbReference type="ARBA" id="ARBA00004453"/>
    </source>
</evidence>
<keyword evidence="7" id="KW-1185">Reference proteome</keyword>
<feature type="domain" description="DNA-binding protein H-NS-like C-terminal" evidence="5">
    <location>
        <begin position="60"/>
        <end position="105"/>
    </location>
</feature>
<gene>
    <name evidence="6" type="ORF">SAMN02949497_1791</name>
</gene>
<sequence>MKSNFAEFSESELASMIDNAQKALREKHDNKRKEVVNKIKELATSIGVNVDITEITKPVGRKGSKVPVKYQNPQNLSQKWTGRGMKPKWLQALLEEGRDIKEFELGA</sequence>
<organism evidence="6 7">
    <name type="scientific">Methylomagnum ishizawai</name>
    <dbReference type="NCBI Taxonomy" id="1760988"/>
    <lineage>
        <taxon>Bacteria</taxon>
        <taxon>Pseudomonadati</taxon>
        <taxon>Pseudomonadota</taxon>
        <taxon>Gammaproteobacteria</taxon>
        <taxon>Methylococcales</taxon>
        <taxon>Methylococcaceae</taxon>
        <taxon>Methylomagnum</taxon>
    </lineage>
</organism>
<dbReference type="EMBL" id="FXAM01000001">
    <property type="protein sequence ID" value="SMF94473.1"/>
    <property type="molecule type" value="Genomic_DNA"/>
</dbReference>
<keyword evidence="3" id="KW-0963">Cytoplasm</keyword>
<dbReference type="PANTHER" id="PTHR38097">
    <property type="match status" value="1"/>
</dbReference>
<dbReference type="GO" id="GO:0001217">
    <property type="term" value="F:DNA-binding transcription repressor activity"/>
    <property type="evidence" value="ECO:0007669"/>
    <property type="project" value="TreeGrafter"/>
</dbReference>
<keyword evidence="4 6" id="KW-0238">DNA-binding</keyword>
<evidence type="ECO:0000259" key="5">
    <source>
        <dbReference type="SMART" id="SM00528"/>
    </source>
</evidence>
<dbReference type="GO" id="GO:0000976">
    <property type="term" value="F:transcription cis-regulatory region binding"/>
    <property type="evidence" value="ECO:0007669"/>
    <property type="project" value="TreeGrafter"/>
</dbReference>
<evidence type="ECO:0000256" key="4">
    <source>
        <dbReference type="ARBA" id="ARBA00023125"/>
    </source>
</evidence>
<dbReference type="PANTHER" id="PTHR38097:SF2">
    <property type="entry name" value="DNA-BINDING PROTEIN STPA"/>
    <property type="match status" value="1"/>
</dbReference>
<reference evidence="6 7" key="1">
    <citation type="submission" date="2016-12" db="EMBL/GenBank/DDBJ databases">
        <authorList>
            <person name="Song W.-J."/>
            <person name="Kurnit D.M."/>
        </authorList>
    </citation>
    <scope>NUCLEOTIDE SEQUENCE [LARGE SCALE GENOMIC DNA]</scope>
    <source>
        <strain evidence="6 7">175</strain>
    </source>
</reference>
<dbReference type="SUPFAM" id="SSF81273">
    <property type="entry name" value="H-NS histone-like proteins"/>
    <property type="match status" value="1"/>
</dbReference>
<dbReference type="OrthoDB" id="5297879at2"/>
<evidence type="ECO:0000256" key="2">
    <source>
        <dbReference type="ARBA" id="ARBA00010610"/>
    </source>
</evidence>
<dbReference type="GO" id="GO:0032993">
    <property type="term" value="C:protein-DNA complex"/>
    <property type="evidence" value="ECO:0007669"/>
    <property type="project" value="TreeGrafter"/>
</dbReference>
<name>A0A1Y6D0V8_9GAMM</name>
<evidence type="ECO:0000313" key="7">
    <source>
        <dbReference type="Proteomes" id="UP000192923"/>
    </source>
</evidence>
<dbReference type="Pfam" id="PF00816">
    <property type="entry name" value="Histone_HNS"/>
    <property type="match status" value="1"/>
</dbReference>
<evidence type="ECO:0000313" key="6">
    <source>
        <dbReference type="EMBL" id="SMF94473.1"/>
    </source>
</evidence>
<dbReference type="Proteomes" id="UP000192923">
    <property type="component" value="Unassembled WGS sequence"/>
</dbReference>
<dbReference type="InterPro" id="IPR037150">
    <property type="entry name" value="H-NS_C_dom_sf"/>
</dbReference>
<evidence type="ECO:0000256" key="3">
    <source>
        <dbReference type="ARBA" id="ARBA00022490"/>
    </source>
</evidence>
<dbReference type="GO" id="GO:0003681">
    <property type="term" value="F:bent DNA binding"/>
    <property type="evidence" value="ECO:0007669"/>
    <property type="project" value="TreeGrafter"/>
</dbReference>
<dbReference type="GO" id="GO:0005829">
    <property type="term" value="C:cytosol"/>
    <property type="evidence" value="ECO:0007669"/>
    <property type="project" value="TreeGrafter"/>
</dbReference>
<dbReference type="STRING" id="1760988.SAMN02949497_1791"/>
<dbReference type="Gene3D" id="4.10.430.10">
    <property type="entry name" value="Histone-like protein H-NS, C-terminal domain"/>
    <property type="match status" value="1"/>
</dbReference>
<dbReference type="SMART" id="SM00528">
    <property type="entry name" value="HNS"/>
    <property type="match status" value="1"/>
</dbReference>
<dbReference type="AlphaFoldDB" id="A0A1Y6D0V8"/>
<comment type="similarity">
    <text evidence="2">Belongs to the histone-like protein H-NS family.</text>
</comment>